<organism evidence="3 4">
    <name type="scientific">Tersicoccus solisilvae</name>
    <dbReference type="NCBI Taxonomy" id="1882339"/>
    <lineage>
        <taxon>Bacteria</taxon>
        <taxon>Bacillati</taxon>
        <taxon>Actinomycetota</taxon>
        <taxon>Actinomycetes</taxon>
        <taxon>Micrococcales</taxon>
        <taxon>Micrococcaceae</taxon>
        <taxon>Tersicoccus</taxon>
    </lineage>
</organism>
<dbReference type="InterPro" id="IPR029063">
    <property type="entry name" value="SAM-dependent_MTases_sf"/>
</dbReference>
<dbReference type="EMBL" id="BMJI01000001">
    <property type="protein sequence ID" value="GGC79864.1"/>
    <property type="molecule type" value="Genomic_DNA"/>
</dbReference>
<dbReference type="InterPro" id="IPR041698">
    <property type="entry name" value="Methyltransf_25"/>
</dbReference>
<name>A0ABQ1NL35_9MICC</name>
<reference evidence="4" key="1">
    <citation type="journal article" date="2019" name="Int. J. Syst. Evol. Microbiol.">
        <title>The Global Catalogue of Microorganisms (GCM) 10K type strain sequencing project: providing services to taxonomists for standard genome sequencing and annotation.</title>
        <authorList>
            <consortium name="The Broad Institute Genomics Platform"/>
            <consortium name="The Broad Institute Genome Sequencing Center for Infectious Disease"/>
            <person name="Wu L."/>
            <person name="Ma J."/>
        </authorList>
    </citation>
    <scope>NUCLEOTIDE SEQUENCE [LARGE SCALE GENOMIC DNA]</scope>
    <source>
        <strain evidence="4">CGMCC 1.15480</strain>
    </source>
</reference>
<gene>
    <name evidence="3" type="ORF">GCM10011512_03110</name>
</gene>
<dbReference type="GO" id="GO:0032259">
    <property type="term" value="P:methylation"/>
    <property type="evidence" value="ECO:0007669"/>
    <property type="project" value="UniProtKB-KW"/>
</dbReference>
<protein>
    <submittedName>
        <fullName evidence="3">SAM-dependent methyltransferase</fullName>
    </submittedName>
</protein>
<proteinExistence type="predicted"/>
<keyword evidence="4" id="KW-1185">Reference proteome</keyword>
<evidence type="ECO:0000313" key="3">
    <source>
        <dbReference type="EMBL" id="GGC79864.1"/>
    </source>
</evidence>
<evidence type="ECO:0000256" key="1">
    <source>
        <dbReference type="ARBA" id="ARBA00022679"/>
    </source>
</evidence>
<dbReference type="RefSeq" id="WP_229659683.1">
    <property type="nucleotide sequence ID" value="NZ_BMJI01000001.1"/>
</dbReference>
<keyword evidence="3" id="KW-0489">Methyltransferase</keyword>
<dbReference type="Pfam" id="PF13649">
    <property type="entry name" value="Methyltransf_25"/>
    <property type="match status" value="1"/>
</dbReference>
<evidence type="ECO:0000259" key="2">
    <source>
        <dbReference type="Pfam" id="PF13649"/>
    </source>
</evidence>
<evidence type="ECO:0000313" key="4">
    <source>
        <dbReference type="Proteomes" id="UP000597761"/>
    </source>
</evidence>
<dbReference type="CDD" id="cd02440">
    <property type="entry name" value="AdoMet_MTases"/>
    <property type="match status" value="1"/>
</dbReference>
<dbReference type="Gene3D" id="3.40.50.150">
    <property type="entry name" value="Vaccinia Virus protein VP39"/>
    <property type="match status" value="1"/>
</dbReference>
<keyword evidence="1" id="KW-0808">Transferase</keyword>
<dbReference type="GO" id="GO:0008168">
    <property type="term" value="F:methyltransferase activity"/>
    <property type="evidence" value="ECO:0007669"/>
    <property type="project" value="UniProtKB-KW"/>
</dbReference>
<feature type="domain" description="Methyltransferase" evidence="2">
    <location>
        <begin position="50"/>
        <end position="148"/>
    </location>
</feature>
<dbReference type="SUPFAM" id="SSF53335">
    <property type="entry name" value="S-adenosyl-L-methionine-dependent methyltransferases"/>
    <property type="match status" value="1"/>
</dbReference>
<accession>A0ABQ1NL35</accession>
<dbReference type="PANTHER" id="PTHR43861">
    <property type="entry name" value="TRANS-ACONITATE 2-METHYLTRANSFERASE-RELATED"/>
    <property type="match status" value="1"/>
</dbReference>
<comment type="caution">
    <text evidence="3">The sequence shown here is derived from an EMBL/GenBank/DDBJ whole genome shotgun (WGS) entry which is preliminary data.</text>
</comment>
<dbReference type="Proteomes" id="UP000597761">
    <property type="component" value="Unassembled WGS sequence"/>
</dbReference>
<sequence>MTPTTRWDAPENAVMRRLYERRFRGLHADGVDLDGEGRLLDALLERKARVLDAGCGTGRLAAHLTRQGHRAVGVDKDAALVRAARELQGASVPFLEADLAELDAAMLARAGLPEAFDAVAAIGNVLVFAAPGSERGILERFRALLPDGGLLLTGFATDRDYTVADLDRNAAAAGFALRHRFATYQLAPFTVDAGWAVSIFDTA</sequence>